<dbReference type="Proteomes" id="UP001285263">
    <property type="component" value="Unassembled WGS sequence"/>
</dbReference>
<sequence length="203" mass="22248">MSKEMRMHSAENQRTCSWLGKALCRRYALVHFAEFNVLGMENGMASHQRWSWAFALFAADEFDILGAWPVGIARVQPIIEDLWSRGILSIRVVSIAKALDYAAPRSVESWASALRGAEPRVLEVIGPQTVLGAAVEGVPSAAIRSTLGKAGKIHDSLVRGVRSRAPFASPVAASEFIAGWLQRADRRLYEVRRPARPALVVAA</sequence>
<reference evidence="1 2" key="1">
    <citation type="submission" date="2023-11" db="EMBL/GenBank/DDBJ databases">
        <title>Paucibacter sp. nov., isolated from fresh soil in Korea.</title>
        <authorList>
            <person name="Le N.T.T."/>
        </authorList>
    </citation>
    <scope>NUCLEOTIDE SEQUENCE [LARGE SCALE GENOMIC DNA]</scope>
    <source>
        <strain evidence="1 2">R3-3</strain>
    </source>
</reference>
<dbReference type="EMBL" id="JAXCLA010000001">
    <property type="protein sequence ID" value="MDY0743395.1"/>
    <property type="molecule type" value="Genomic_DNA"/>
</dbReference>
<evidence type="ECO:0000313" key="1">
    <source>
        <dbReference type="EMBL" id="MDY0743395.1"/>
    </source>
</evidence>
<organism evidence="1 2">
    <name type="scientific">Roseateles agri</name>
    <dbReference type="NCBI Taxonomy" id="3098619"/>
    <lineage>
        <taxon>Bacteria</taxon>
        <taxon>Pseudomonadati</taxon>
        <taxon>Pseudomonadota</taxon>
        <taxon>Betaproteobacteria</taxon>
        <taxon>Burkholderiales</taxon>
        <taxon>Sphaerotilaceae</taxon>
        <taxon>Roseateles</taxon>
    </lineage>
</organism>
<proteinExistence type="predicted"/>
<name>A0ABU5DAW6_9BURK</name>
<dbReference type="RefSeq" id="WP_320421277.1">
    <property type="nucleotide sequence ID" value="NZ_JAXCLA010000001.1"/>
</dbReference>
<gene>
    <name evidence="1" type="ORF">SNE35_02715</name>
</gene>
<keyword evidence="2" id="KW-1185">Reference proteome</keyword>
<comment type="caution">
    <text evidence="1">The sequence shown here is derived from an EMBL/GenBank/DDBJ whole genome shotgun (WGS) entry which is preliminary data.</text>
</comment>
<protein>
    <submittedName>
        <fullName evidence="1">Uncharacterized protein</fullName>
    </submittedName>
</protein>
<accession>A0ABU5DAW6</accession>
<evidence type="ECO:0000313" key="2">
    <source>
        <dbReference type="Proteomes" id="UP001285263"/>
    </source>
</evidence>